<dbReference type="EMBL" id="PGFB01000005">
    <property type="protein sequence ID" value="PJJ55609.1"/>
    <property type="molecule type" value="Genomic_DNA"/>
</dbReference>
<keyword evidence="5 6" id="KW-0472">Membrane</keyword>
<keyword evidence="3 6" id="KW-0812">Transmembrane</keyword>
<dbReference type="PANTHER" id="PTHR30482">
    <property type="entry name" value="HIGH-AFFINITY BRANCHED-CHAIN AMINO ACID TRANSPORT SYSTEM PERMEASE"/>
    <property type="match status" value="1"/>
</dbReference>
<keyword evidence="2" id="KW-1003">Cell membrane</keyword>
<organism evidence="7 8">
    <name type="scientific">Compostimonas suwonensis</name>
    <dbReference type="NCBI Taxonomy" id="1048394"/>
    <lineage>
        <taxon>Bacteria</taxon>
        <taxon>Bacillati</taxon>
        <taxon>Actinomycetota</taxon>
        <taxon>Actinomycetes</taxon>
        <taxon>Micrococcales</taxon>
        <taxon>Microbacteriaceae</taxon>
        <taxon>Compostimonas</taxon>
    </lineage>
</organism>
<comment type="caution">
    <text evidence="7">The sequence shown here is derived from an EMBL/GenBank/DDBJ whole genome shotgun (WGS) entry which is preliminary data.</text>
</comment>
<dbReference type="InterPro" id="IPR043428">
    <property type="entry name" value="LivM-like"/>
</dbReference>
<protein>
    <submittedName>
        <fullName evidence="7">Branched-chain amino acid transport system permease protein</fullName>
    </submittedName>
</protein>
<keyword evidence="4 6" id="KW-1133">Transmembrane helix</keyword>
<evidence type="ECO:0000256" key="3">
    <source>
        <dbReference type="ARBA" id="ARBA00022692"/>
    </source>
</evidence>
<evidence type="ECO:0000256" key="5">
    <source>
        <dbReference type="ARBA" id="ARBA00023136"/>
    </source>
</evidence>
<dbReference type="Proteomes" id="UP000230161">
    <property type="component" value="Unassembled WGS sequence"/>
</dbReference>
<feature type="transmembrane region" description="Helical" evidence="6">
    <location>
        <begin position="29"/>
        <end position="52"/>
    </location>
</feature>
<evidence type="ECO:0000313" key="8">
    <source>
        <dbReference type="Proteomes" id="UP000230161"/>
    </source>
</evidence>
<dbReference type="OrthoDB" id="9814461at2"/>
<evidence type="ECO:0000256" key="1">
    <source>
        <dbReference type="ARBA" id="ARBA00004651"/>
    </source>
</evidence>
<reference evidence="7 8" key="1">
    <citation type="submission" date="2017-11" db="EMBL/GenBank/DDBJ databases">
        <title>Genomic Encyclopedia of Archaeal and Bacterial Type Strains, Phase II (KMG-II): From Individual Species to Whole Genera.</title>
        <authorList>
            <person name="Goeker M."/>
        </authorList>
    </citation>
    <scope>NUCLEOTIDE SEQUENCE [LARGE SCALE GENOMIC DNA]</scope>
    <source>
        <strain evidence="7 8">DSM 25625</strain>
    </source>
</reference>
<feature type="transmembrane region" description="Helical" evidence="6">
    <location>
        <begin position="106"/>
        <end position="127"/>
    </location>
</feature>
<accession>A0A2M9BCD1</accession>
<dbReference type="Pfam" id="PF02653">
    <property type="entry name" value="BPD_transp_2"/>
    <property type="match status" value="1"/>
</dbReference>
<proteinExistence type="predicted"/>
<gene>
    <name evidence="7" type="ORF">CLV54_2956</name>
</gene>
<keyword evidence="8" id="KW-1185">Reference proteome</keyword>
<dbReference type="GO" id="GO:0015658">
    <property type="term" value="F:branched-chain amino acid transmembrane transporter activity"/>
    <property type="evidence" value="ECO:0007669"/>
    <property type="project" value="InterPro"/>
</dbReference>
<dbReference type="InterPro" id="IPR001851">
    <property type="entry name" value="ABC_transp_permease"/>
</dbReference>
<dbReference type="AlphaFoldDB" id="A0A2M9BCD1"/>
<dbReference type="GO" id="GO:0005886">
    <property type="term" value="C:plasma membrane"/>
    <property type="evidence" value="ECO:0007669"/>
    <property type="project" value="UniProtKB-SubCell"/>
</dbReference>
<name>A0A2M9BCD1_9MICO</name>
<evidence type="ECO:0000256" key="2">
    <source>
        <dbReference type="ARBA" id="ARBA00022475"/>
    </source>
</evidence>
<sequence>MTIKSPLTRAREINGGTASLSLARTRAQFWVEVALSVVIVSLPGLLQSAYYIRILEDIAVFGLLAMGLNLVFGYTGQISLGQAAFYALGSYGSVILETQLGVPVYLAWPLAIAFCMAVAWIISFPVLRLKGHYLALATLAFGLIVETLIGQGGTLTGGHDGLIVPVQSVLGEFLTSRFPYIVVGVAVLAYWLLRNLTNYSVGRALRSLRDDPDAAAALGVPVSRYRTASFVLAAGLSAIAGIFYAHVAQVVTPEVFSFDTSIQILLMVIIGGMGHRLGGVIGAVVVLLLPEFLYGLNTAKSLVFAIIVLIVLLFMPQGIAGLPRQISSWWRRTRRPVAKEPQA</sequence>
<evidence type="ECO:0000256" key="6">
    <source>
        <dbReference type="SAM" id="Phobius"/>
    </source>
</evidence>
<dbReference type="PANTHER" id="PTHR30482:SF10">
    <property type="entry name" value="HIGH-AFFINITY BRANCHED-CHAIN AMINO ACID TRANSPORT PROTEIN BRAE"/>
    <property type="match status" value="1"/>
</dbReference>
<dbReference type="RefSeq" id="WP_100345719.1">
    <property type="nucleotide sequence ID" value="NZ_PGFB01000005.1"/>
</dbReference>
<dbReference type="CDD" id="cd06581">
    <property type="entry name" value="TM_PBP1_LivM_like"/>
    <property type="match status" value="1"/>
</dbReference>
<feature type="transmembrane region" description="Helical" evidence="6">
    <location>
        <begin position="134"/>
        <end position="153"/>
    </location>
</feature>
<comment type="subcellular location">
    <subcellularLocation>
        <location evidence="1">Cell membrane</location>
        <topology evidence="1">Multi-pass membrane protein</topology>
    </subcellularLocation>
</comment>
<feature type="transmembrane region" description="Helical" evidence="6">
    <location>
        <begin position="230"/>
        <end position="252"/>
    </location>
</feature>
<evidence type="ECO:0000256" key="4">
    <source>
        <dbReference type="ARBA" id="ARBA00022989"/>
    </source>
</evidence>
<feature type="transmembrane region" description="Helical" evidence="6">
    <location>
        <begin position="58"/>
        <end position="76"/>
    </location>
</feature>
<feature type="transmembrane region" description="Helical" evidence="6">
    <location>
        <begin position="173"/>
        <end position="193"/>
    </location>
</feature>
<evidence type="ECO:0000313" key="7">
    <source>
        <dbReference type="EMBL" id="PJJ55609.1"/>
    </source>
</evidence>
<feature type="transmembrane region" description="Helical" evidence="6">
    <location>
        <begin position="301"/>
        <end position="320"/>
    </location>
</feature>
<feature type="transmembrane region" description="Helical" evidence="6">
    <location>
        <begin position="264"/>
        <end position="289"/>
    </location>
</feature>